<evidence type="ECO:0000313" key="1">
    <source>
        <dbReference type="EnsemblMetazoa" id="PPA46240.1"/>
    </source>
</evidence>
<organism evidence="1 2">
    <name type="scientific">Pristionchus pacificus</name>
    <name type="common">Parasitic nematode worm</name>
    <dbReference type="NCBI Taxonomy" id="54126"/>
    <lineage>
        <taxon>Eukaryota</taxon>
        <taxon>Metazoa</taxon>
        <taxon>Ecdysozoa</taxon>
        <taxon>Nematoda</taxon>
        <taxon>Chromadorea</taxon>
        <taxon>Rhabditida</taxon>
        <taxon>Rhabditina</taxon>
        <taxon>Diplogasteromorpha</taxon>
        <taxon>Diplogasteroidea</taxon>
        <taxon>Neodiplogasteridae</taxon>
        <taxon>Pristionchus</taxon>
    </lineage>
</organism>
<reference evidence="2" key="1">
    <citation type="journal article" date="2008" name="Nat. Genet.">
        <title>The Pristionchus pacificus genome provides a unique perspective on nematode lifestyle and parasitism.</title>
        <authorList>
            <person name="Dieterich C."/>
            <person name="Clifton S.W."/>
            <person name="Schuster L.N."/>
            <person name="Chinwalla A."/>
            <person name="Delehaunty K."/>
            <person name="Dinkelacker I."/>
            <person name="Fulton L."/>
            <person name="Fulton R."/>
            <person name="Godfrey J."/>
            <person name="Minx P."/>
            <person name="Mitreva M."/>
            <person name="Roeseler W."/>
            <person name="Tian H."/>
            <person name="Witte H."/>
            <person name="Yang S.P."/>
            <person name="Wilson R.K."/>
            <person name="Sommer R.J."/>
        </authorList>
    </citation>
    <scope>NUCLEOTIDE SEQUENCE [LARGE SCALE GENOMIC DNA]</scope>
    <source>
        <strain evidence="2">PS312</strain>
    </source>
</reference>
<keyword evidence="2" id="KW-1185">Reference proteome</keyword>
<dbReference type="Proteomes" id="UP000005239">
    <property type="component" value="Unassembled WGS sequence"/>
</dbReference>
<name>A0A2A6B3E5_PRIPA</name>
<dbReference type="AlphaFoldDB" id="A0A2A6B3E5"/>
<dbReference type="EnsemblMetazoa" id="PPA46240.1">
    <property type="protein sequence ID" value="PPA46240.1"/>
    <property type="gene ID" value="WBGene00284609"/>
</dbReference>
<gene>
    <name evidence="1" type="primary">WBGene00284609</name>
</gene>
<reference evidence="1" key="2">
    <citation type="submission" date="2022-06" db="UniProtKB">
        <authorList>
            <consortium name="EnsemblMetazoa"/>
        </authorList>
    </citation>
    <scope>IDENTIFICATION</scope>
    <source>
        <strain evidence="1">PS312</strain>
    </source>
</reference>
<proteinExistence type="predicted"/>
<sequence length="185" mass="20624">MRTSEMIKDLRVAYTSTEGNSTFDFLVSGITARASEATDGTLSVTVTTIEQQTCKNAQGRMEPTRKMAIDCVDASTSKMDDPTKFEWSTVEHFSSKWNRITVFRWRTVHDAKWDARAVMRTSEMIKDLRVAYTSTEGNSTFDFLVSGITARASEATDGTLSVTVTTIEQQTCKNAQGRMEPVCNC</sequence>
<protein>
    <submittedName>
        <fullName evidence="1">Uncharacterized protein</fullName>
    </submittedName>
</protein>
<evidence type="ECO:0000313" key="2">
    <source>
        <dbReference type="Proteomes" id="UP000005239"/>
    </source>
</evidence>
<accession>A0A2A6B3E5</accession>
<accession>A0A8R1V6Z1</accession>